<dbReference type="InterPro" id="IPR002645">
    <property type="entry name" value="STAS_dom"/>
</dbReference>
<evidence type="ECO:0000259" key="7">
    <source>
        <dbReference type="PROSITE" id="PS50801"/>
    </source>
</evidence>
<name>A0A8H4W3T3_9HELO</name>
<dbReference type="OrthoDB" id="288203at2759"/>
<proteinExistence type="predicted"/>
<protein>
    <recommendedName>
        <fullName evidence="7">STAS domain-containing protein</fullName>
    </recommendedName>
</protein>
<dbReference type="Pfam" id="PF00916">
    <property type="entry name" value="Sulfate_transp"/>
    <property type="match status" value="1"/>
</dbReference>
<dbReference type="PROSITE" id="PS50801">
    <property type="entry name" value="STAS"/>
    <property type="match status" value="1"/>
</dbReference>
<keyword evidence="4 6" id="KW-0472">Membrane</keyword>
<evidence type="ECO:0000256" key="3">
    <source>
        <dbReference type="ARBA" id="ARBA00022989"/>
    </source>
</evidence>
<dbReference type="CDD" id="cd07042">
    <property type="entry name" value="STAS_SulP_like_sulfate_transporter"/>
    <property type="match status" value="1"/>
</dbReference>
<feature type="transmembrane region" description="Helical" evidence="6">
    <location>
        <begin position="296"/>
        <end position="314"/>
    </location>
</feature>
<dbReference type="Pfam" id="PF06985">
    <property type="entry name" value="HET"/>
    <property type="match status" value="1"/>
</dbReference>
<sequence>MAPKLLEKLRNDPNLTRAGVGIARGAKGFPAGTGRYLARKLPVVQWLPNYSPGWLVNDIIAGISVGLVALPQAITFSMQADVPIKDALLGSWLPPIIYTLMGTSRDITPGLTATTTLFTGQVVKTIVTLAPAVPPVFIITMVSFAVGIWSLILGLLNLGFIFDLLSQPVVDGFIMGVSQIVVLGQIPAILGLVGISPVFMDQMPQILKSLNLIKASSIGLAVTGIVLMVALQFIGKKWGSKNRALKTFCTARHIIVIGIFTLVSFLVNKNLGTEPVWQITAQVDPVIPNPTIPNSILLQNLLLPAVAITLFVALEHISLAKSLANLKGYSFDPSQELVSLGITNTINSLIGGAPVGGVPLAASSPPLILLYSIFQLGSVLKWIPAPTLAAVILVSVVEAAPPMGLLGIYWKISFVDFLANILAFNTTLLVSGQVGIGMGFAISTFYTLFRLMSTRPTTLSSSDLENQHNPGHSSWWTKGDTVPDGTAVISIPRDLMYLNAKRIKKNILDSVYTDFYGIPPSDAEKRERNWNFCAEKYIARLRRLAGISRVETKRLRILILDLSAVSFVDATGMQALTAIKKEIRVYGGINVEMRFVGMKEGVKKRFKRAGWGLTSPYETELLDPEILEVVSVERDLVFDHLALAVQYQNSVGKGMRVNDAFNWFFPTRNGGVASNYIEYPQRTEIINEKLFISDPQRLLKPEIISLNMSSSSKSSSIYDNLPVDSSTIRILTLLPSSSPSSEIHFLLSTAKFLRSPKDAGTIKKIATPFEALSYTWGAKEPRYNLVCQGSKIDVNKNLHEALKALRYPTVERKLWVDAICINQADNNEKSTQVPLMKYIYQHAKRVMIWLGPEDNGTETAFRLIRLAAKCAHRELGVLSIPFFSRSANWLFYWLLGAIYYYFGWEPKTISHEEFSAEANKARGFPSMEIQKDIDEWVALAGILKREWFSRCWIKQESAFASVAKIQVGTHVLDWSDLCLAIRFFANKRYAQVFGPQTLKRLHPELQNLQTFEGFDEVIRNVYALCVYSRISMGRTAWHPMPLIALLDATRSLQASMEVDKVYAMLGLAKEESEITVDYDTSVRVLYTKVARLLLQTPPGQAQATYPLQALAHVKHYPESNDGKEKADNTEPDESLPSWVACWHDPRQQSDARKDNESPRMFLISDLKSSVKFTAGGTEYVPPVVDPLKPEDPYEISFEGFEFGTISTTSEPLKTLPLSRSRLWDLVTDIWKVVQNRHVLYPTGERIDEALAQTLTMSDTASLMASQGEDTYHAIDFQHFCGEYIRLKALVGEEHVKSLTFSRDLQRTCRSRKLFGTKERYIGVGDITLEKGDLVCVLLGGKTPFILRQVVGSKYRFIVQHDFFPLSAKIGLVDLEMRHSPQLPKVFSQMDVQRQGARFTAWELWLGEV</sequence>
<dbReference type="GO" id="GO:0016020">
    <property type="term" value="C:membrane"/>
    <property type="evidence" value="ECO:0007669"/>
    <property type="project" value="UniProtKB-SubCell"/>
</dbReference>
<dbReference type="PANTHER" id="PTHR11814">
    <property type="entry name" value="SULFATE TRANSPORTER"/>
    <property type="match status" value="1"/>
</dbReference>
<feature type="transmembrane region" description="Helical" evidence="6">
    <location>
        <begin position="422"/>
        <end position="449"/>
    </location>
</feature>
<evidence type="ECO:0000256" key="2">
    <source>
        <dbReference type="ARBA" id="ARBA00022692"/>
    </source>
</evidence>
<feature type="compositionally biased region" description="Basic and acidic residues" evidence="5">
    <location>
        <begin position="1118"/>
        <end position="1128"/>
    </location>
</feature>
<reference evidence="8 9" key="1">
    <citation type="submission" date="2020-03" db="EMBL/GenBank/DDBJ databases">
        <title>Draft Genome Sequence of Cudoniella acicularis.</title>
        <authorList>
            <person name="Buettner E."/>
            <person name="Kellner H."/>
        </authorList>
    </citation>
    <scope>NUCLEOTIDE SEQUENCE [LARGE SCALE GENOMIC DNA]</scope>
    <source>
        <strain evidence="8 9">DSM 108380</strain>
    </source>
</reference>
<dbReference type="Proteomes" id="UP000566819">
    <property type="component" value="Unassembled WGS sequence"/>
</dbReference>
<accession>A0A8H4W3T3</accession>
<feature type="transmembrane region" description="Helical" evidence="6">
    <location>
        <begin position="136"/>
        <end position="161"/>
    </location>
</feature>
<comment type="subcellular location">
    <subcellularLocation>
        <location evidence="1">Membrane</location>
        <topology evidence="1">Multi-pass membrane protein</topology>
    </subcellularLocation>
</comment>
<dbReference type="SUPFAM" id="SSF52091">
    <property type="entry name" value="SpoIIaa-like"/>
    <property type="match status" value="1"/>
</dbReference>
<dbReference type="InterPro" id="IPR036513">
    <property type="entry name" value="STAS_dom_sf"/>
</dbReference>
<feature type="transmembrane region" description="Helical" evidence="6">
    <location>
        <begin position="215"/>
        <end position="235"/>
    </location>
</feature>
<keyword evidence="2 6" id="KW-0812">Transmembrane</keyword>
<dbReference type="GO" id="GO:0055085">
    <property type="term" value="P:transmembrane transport"/>
    <property type="evidence" value="ECO:0007669"/>
    <property type="project" value="InterPro"/>
</dbReference>
<evidence type="ECO:0000256" key="1">
    <source>
        <dbReference type="ARBA" id="ARBA00004141"/>
    </source>
</evidence>
<evidence type="ECO:0000313" key="8">
    <source>
        <dbReference type="EMBL" id="KAF4632697.1"/>
    </source>
</evidence>
<dbReference type="Pfam" id="PF01740">
    <property type="entry name" value="STAS"/>
    <property type="match status" value="1"/>
</dbReference>
<dbReference type="InterPro" id="IPR011547">
    <property type="entry name" value="SLC26A/SulP_dom"/>
</dbReference>
<keyword evidence="3 6" id="KW-1133">Transmembrane helix</keyword>
<feature type="transmembrane region" description="Helical" evidence="6">
    <location>
        <begin position="173"/>
        <end position="195"/>
    </location>
</feature>
<dbReference type="InterPro" id="IPR010730">
    <property type="entry name" value="HET"/>
</dbReference>
<evidence type="ECO:0000256" key="4">
    <source>
        <dbReference type="ARBA" id="ARBA00023136"/>
    </source>
</evidence>
<feature type="region of interest" description="Disordered" evidence="5">
    <location>
        <begin position="1118"/>
        <end position="1137"/>
    </location>
</feature>
<evidence type="ECO:0000256" key="6">
    <source>
        <dbReference type="SAM" id="Phobius"/>
    </source>
</evidence>
<gene>
    <name evidence="8" type="ORF">G7Y89_g5429</name>
</gene>
<feature type="domain" description="STAS" evidence="7">
    <location>
        <begin position="484"/>
        <end position="610"/>
    </location>
</feature>
<comment type="caution">
    <text evidence="8">The sequence shown here is derived from an EMBL/GenBank/DDBJ whole genome shotgun (WGS) entry which is preliminary data.</text>
</comment>
<feature type="transmembrane region" description="Helical" evidence="6">
    <location>
        <begin position="388"/>
        <end position="410"/>
    </location>
</feature>
<dbReference type="Gene3D" id="3.30.750.24">
    <property type="entry name" value="STAS domain"/>
    <property type="match status" value="1"/>
</dbReference>
<dbReference type="InterPro" id="IPR001902">
    <property type="entry name" value="SLC26A/SulP_fam"/>
</dbReference>
<dbReference type="EMBL" id="JAAMPI010000325">
    <property type="protein sequence ID" value="KAF4632697.1"/>
    <property type="molecule type" value="Genomic_DNA"/>
</dbReference>
<evidence type="ECO:0000256" key="5">
    <source>
        <dbReference type="SAM" id="MobiDB-lite"/>
    </source>
</evidence>
<feature type="transmembrane region" description="Helical" evidence="6">
    <location>
        <begin position="247"/>
        <end position="267"/>
    </location>
</feature>
<organism evidence="8 9">
    <name type="scientific">Cudoniella acicularis</name>
    <dbReference type="NCBI Taxonomy" id="354080"/>
    <lineage>
        <taxon>Eukaryota</taxon>
        <taxon>Fungi</taxon>
        <taxon>Dikarya</taxon>
        <taxon>Ascomycota</taxon>
        <taxon>Pezizomycotina</taxon>
        <taxon>Leotiomycetes</taxon>
        <taxon>Helotiales</taxon>
        <taxon>Tricladiaceae</taxon>
        <taxon>Cudoniella</taxon>
    </lineage>
</organism>
<evidence type="ECO:0000313" key="9">
    <source>
        <dbReference type="Proteomes" id="UP000566819"/>
    </source>
</evidence>
<keyword evidence="9" id="KW-1185">Reference proteome</keyword>